<organism evidence="2 3">
    <name type="scientific">Algibacter mikhailovii</name>
    <dbReference type="NCBI Taxonomy" id="425498"/>
    <lineage>
        <taxon>Bacteria</taxon>
        <taxon>Pseudomonadati</taxon>
        <taxon>Bacteroidota</taxon>
        <taxon>Flavobacteriia</taxon>
        <taxon>Flavobacteriales</taxon>
        <taxon>Flavobacteriaceae</taxon>
        <taxon>Algibacter</taxon>
    </lineage>
</organism>
<proteinExistence type="predicted"/>
<feature type="transmembrane region" description="Helical" evidence="1">
    <location>
        <begin position="109"/>
        <end position="127"/>
    </location>
</feature>
<feature type="transmembrane region" description="Helical" evidence="1">
    <location>
        <begin position="289"/>
        <end position="306"/>
    </location>
</feature>
<evidence type="ECO:0000313" key="2">
    <source>
        <dbReference type="EMBL" id="GGZ91078.1"/>
    </source>
</evidence>
<dbReference type="Proteomes" id="UP000636004">
    <property type="component" value="Unassembled WGS sequence"/>
</dbReference>
<sequence>MIFVKKLAMQRGLKEYLIISFKGLAMGAADAVPGVSGGTIAFISGIYEELISTISNINIDLFKTLFSKPFKTFWNQLNGNFLLALLTGIVISFVSFMRLAKFLLEHHPVLIWSFFFGLIIASILVVGKQITKWNLPVLMALIIGAIVAFYISQLPSLGANENSWFLFLAGAIAICAMILPGISGSFILIILGAYKTLSDAIHDIDIQRILIFVSGALVGLLSFSHVLKWLFKHYHNITLALLTGFIFGSLNKVWPWKNTLTWHTNSKGIKSPLLQESISPFSFQGDNHLVYAIILMILGFFTIFILERLGHKKQ</sequence>
<accession>A0A918R9R2</accession>
<reference evidence="2" key="2">
    <citation type="submission" date="2020-09" db="EMBL/GenBank/DDBJ databases">
        <authorList>
            <person name="Sun Q."/>
            <person name="Kim S."/>
        </authorList>
    </citation>
    <scope>NUCLEOTIDE SEQUENCE</scope>
    <source>
        <strain evidence="2">KCTC 12710</strain>
    </source>
</reference>
<evidence type="ECO:0000256" key="1">
    <source>
        <dbReference type="SAM" id="Phobius"/>
    </source>
</evidence>
<reference evidence="2" key="1">
    <citation type="journal article" date="2014" name="Int. J. Syst. Evol. Microbiol.">
        <title>Complete genome sequence of Corynebacterium casei LMG S-19264T (=DSM 44701T), isolated from a smear-ripened cheese.</title>
        <authorList>
            <consortium name="US DOE Joint Genome Institute (JGI-PGF)"/>
            <person name="Walter F."/>
            <person name="Albersmeier A."/>
            <person name="Kalinowski J."/>
            <person name="Ruckert C."/>
        </authorList>
    </citation>
    <scope>NUCLEOTIDE SEQUENCE</scope>
    <source>
        <strain evidence="2">KCTC 12710</strain>
    </source>
</reference>
<keyword evidence="1" id="KW-0472">Membrane</keyword>
<comment type="caution">
    <text evidence="2">The sequence shown here is derived from an EMBL/GenBank/DDBJ whole genome shotgun (WGS) entry which is preliminary data.</text>
</comment>
<dbReference type="InterPro" id="IPR007163">
    <property type="entry name" value="VCA0040-like"/>
</dbReference>
<dbReference type="Pfam" id="PF04018">
    <property type="entry name" value="VCA0040-like"/>
    <property type="match status" value="1"/>
</dbReference>
<feature type="transmembrane region" description="Helical" evidence="1">
    <location>
        <begin position="164"/>
        <end position="194"/>
    </location>
</feature>
<dbReference type="PANTHER" id="PTHR37308:SF1">
    <property type="entry name" value="POLYPRENYL-PHOSPHATE TRANSPORTER"/>
    <property type="match status" value="1"/>
</dbReference>
<dbReference type="AlphaFoldDB" id="A0A918R9R2"/>
<name>A0A918R9R2_9FLAO</name>
<feature type="transmembrane region" description="Helical" evidence="1">
    <location>
        <begin position="206"/>
        <end position="227"/>
    </location>
</feature>
<feature type="transmembrane region" description="Helical" evidence="1">
    <location>
        <begin position="133"/>
        <end position="152"/>
    </location>
</feature>
<dbReference type="PANTHER" id="PTHR37308">
    <property type="entry name" value="INTEGRAL MEMBRANE PROTEIN"/>
    <property type="match status" value="1"/>
</dbReference>
<gene>
    <name evidence="2" type="ORF">GCM10007028_31970</name>
</gene>
<keyword evidence="1" id="KW-0812">Transmembrane</keyword>
<dbReference type="EMBL" id="BMWZ01000008">
    <property type="protein sequence ID" value="GGZ91078.1"/>
    <property type="molecule type" value="Genomic_DNA"/>
</dbReference>
<feature type="transmembrane region" description="Helical" evidence="1">
    <location>
        <begin position="77"/>
        <end position="97"/>
    </location>
</feature>
<protein>
    <submittedName>
        <fullName evidence="2">DUF368 domain-containing protein</fullName>
    </submittedName>
</protein>
<evidence type="ECO:0000313" key="3">
    <source>
        <dbReference type="Proteomes" id="UP000636004"/>
    </source>
</evidence>
<keyword evidence="1" id="KW-1133">Transmembrane helix</keyword>
<keyword evidence="3" id="KW-1185">Reference proteome</keyword>